<organism evidence="1 2">
    <name type="scientific">Methanopyrus kandleri</name>
    <dbReference type="NCBI Taxonomy" id="2320"/>
    <lineage>
        <taxon>Archaea</taxon>
        <taxon>Methanobacteriati</taxon>
        <taxon>Methanobacteriota</taxon>
        <taxon>Methanomada group</taxon>
        <taxon>Methanopyri</taxon>
        <taxon>Methanopyrales</taxon>
        <taxon>Methanopyraceae</taxon>
        <taxon>Methanopyrus</taxon>
    </lineage>
</organism>
<dbReference type="EMBL" id="DUJS01000004">
    <property type="protein sequence ID" value="HII70843.1"/>
    <property type="molecule type" value="Genomic_DNA"/>
</dbReference>
<gene>
    <name evidence="1" type="ORF">HA336_06400</name>
</gene>
<dbReference type="GeneID" id="1477322"/>
<dbReference type="AlphaFoldDB" id="A0A832TIR4"/>
<dbReference type="InterPro" id="IPR020380">
    <property type="entry name" value="Uncharacterised_MJ1658"/>
</dbReference>
<protein>
    <submittedName>
        <fullName evidence="1">DUF5402 family protein</fullName>
    </submittedName>
</protein>
<dbReference type="Proteomes" id="UP000619545">
    <property type="component" value="Unassembled WGS sequence"/>
</dbReference>
<sequence length="119" mass="13551">MPKLNQRGLVELRRELERRLVELLGKPVHVMQLTIFALPCGCVGASLEVRNIVREDAEVFRDHLRDLLREMVKWTLGKEPDLYYARLTPSGYDVVSLTGRVACDECEKNFKGAADVLPL</sequence>
<proteinExistence type="predicted"/>
<dbReference type="Pfam" id="PF17393">
    <property type="entry name" value="DUF5402"/>
    <property type="match status" value="1"/>
</dbReference>
<comment type="caution">
    <text evidence="1">The sequence shown here is derived from an EMBL/GenBank/DDBJ whole genome shotgun (WGS) entry which is preliminary data.</text>
</comment>
<name>A0A832TIR4_9EURY</name>
<evidence type="ECO:0000313" key="1">
    <source>
        <dbReference type="EMBL" id="HII70843.1"/>
    </source>
</evidence>
<evidence type="ECO:0000313" key="2">
    <source>
        <dbReference type="Proteomes" id="UP000619545"/>
    </source>
</evidence>
<reference evidence="1" key="1">
    <citation type="journal article" date="2020" name="bioRxiv">
        <title>A rank-normalized archaeal taxonomy based on genome phylogeny resolves widespread incomplete and uneven classifications.</title>
        <authorList>
            <person name="Rinke C."/>
            <person name="Chuvochina M."/>
            <person name="Mussig A.J."/>
            <person name="Chaumeil P.-A."/>
            <person name="Waite D.W."/>
            <person name="Whitman W.B."/>
            <person name="Parks D.H."/>
            <person name="Hugenholtz P."/>
        </authorList>
    </citation>
    <scope>NUCLEOTIDE SEQUENCE</scope>
    <source>
        <strain evidence="1">UBA8853</strain>
    </source>
</reference>
<dbReference type="RefSeq" id="WP_011018392.1">
    <property type="nucleotide sequence ID" value="NZ_DUJS01000004.1"/>
</dbReference>
<accession>A0A832TIR4</accession>